<evidence type="ECO:0000256" key="3">
    <source>
        <dbReference type="ARBA" id="ARBA00006669"/>
    </source>
</evidence>
<dbReference type="GO" id="GO:0034257">
    <property type="term" value="F:nicotinamide riboside transmembrane transporter activity"/>
    <property type="evidence" value="ECO:0007669"/>
    <property type="project" value="InterPro"/>
</dbReference>
<evidence type="ECO:0000313" key="12">
    <source>
        <dbReference type="Proteomes" id="UP000029448"/>
    </source>
</evidence>
<reference evidence="11 12" key="1">
    <citation type="submission" date="2014-06" db="EMBL/GenBank/DDBJ databases">
        <title>Functional and comparative genomic analyses of the Drosophila gut microbiota identify candidate symbiosis factors.</title>
        <authorList>
            <person name="Newell P.D."/>
            <person name="Chaston J.M."/>
            <person name="Douglas A.E."/>
        </authorList>
    </citation>
    <scope>NUCLEOTIDE SEQUENCE [LARGE SCALE GENOMIC DNA]</scope>
    <source>
        <strain evidence="11 12">DmCS_006</strain>
    </source>
</reference>
<feature type="transmembrane region" description="Helical" evidence="10">
    <location>
        <begin position="23"/>
        <end position="40"/>
    </location>
</feature>
<keyword evidence="8 10" id="KW-1133">Transmembrane helix</keyword>
<comment type="caution">
    <text evidence="11">The sequence shown here is derived from an EMBL/GenBank/DDBJ whole genome shotgun (WGS) entry which is preliminary data.</text>
</comment>
<evidence type="ECO:0000256" key="2">
    <source>
        <dbReference type="ARBA" id="ARBA00004651"/>
    </source>
</evidence>
<dbReference type="InterPro" id="IPR006419">
    <property type="entry name" value="NMN_transpt_PnuC"/>
</dbReference>
<feature type="transmembrane region" description="Helical" evidence="10">
    <location>
        <begin position="46"/>
        <end position="65"/>
    </location>
</feature>
<sequence>MSPLEIAAVVASALGVWLTGRRIMLCWPIMLIASVLYGVVFWQARLYADTALQAVFATLSLYGWWRWLRGVEEKGAVTIMPLSNAALYYGLAASAAGGMALGLLLRATTDDPMPLLDALLSAYSILGQIWMARRYLANWWVWIVVDTLYTGLFLVRELYLTAALYAAFVVLAAAGLRQWRRAGTMADYRRD</sequence>
<evidence type="ECO:0000256" key="8">
    <source>
        <dbReference type="ARBA" id="ARBA00022989"/>
    </source>
</evidence>
<dbReference type="Proteomes" id="UP000029448">
    <property type="component" value="Unassembled WGS sequence"/>
</dbReference>
<dbReference type="GeneID" id="89477651"/>
<dbReference type="STRING" id="104102.AtDm6_0919"/>
<evidence type="ECO:0000256" key="5">
    <source>
        <dbReference type="ARBA" id="ARBA00022448"/>
    </source>
</evidence>
<keyword evidence="9 10" id="KW-0472">Membrane</keyword>
<name>A0A095B922_9PROT</name>
<keyword evidence="7 10" id="KW-0812">Transmembrane</keyword>
<comment type="function">
    <text evidence="1">Required for nicotinamide riboside transport across the inner membrane.</text>
</comment>
<keyword evidence="5" id="KW-0813">Transport</keyword>
<dbReference type="PANTHER" id="PTHR36122:SF2">
    <property type="entry name" value="NICOTINAMIDE RIBOSIDE TRANSPORTER PNUC"/>
    <property type="match status" value="1"/>
</dbReference>
<gene>
    <name evidence="11" type="ORF">AtDm6_0919</name>
</gene>
<dbReference type="RefSeq" id="WP_035378430.1">
    <property type="nucleotide sequence ID" value="NZ_JACAOJ010000086.1"/>
</dbReference>
<evidence type="ECO:0000256" key="1">
    <source>
        <dbReference type="ARBA" id="ARBA00002672"/>
    </source>
</evidence>
<comment type="similarity">
    <text evidence="3">Belongs to the nicotinamide ribonucleoside (NR) uptake permease (TC 4.B.1) family.</text>
</comment>
<dbReference type="PANTHER" id="PTHR36122">
    <property type="entry name" value="NICOTINAMIDE RIBOSIDE TRANSPORTER PNUC"/>
    <property type="match status" value="1"/>
</dbReference>
<dbReference type="NCBIfam" id="TIGR01528">
    <property type="entry name" value="NMN_trans_PnuC"/>
    <property type="match status" value="1"/>
</dbReference>
<protein>
    <recommendedName>
        <fullName evidence="4">Nicotinamide riboside transporter PnuC</fullName>
    </recommendedName>
</protein>
<evidence type="ECO:0000256" key="6">
    <source>
        <dbReference type="ARBA" id="ARBA00022475"/>
    </source>
</evidence>
<feature type="transmembrane region" description="Helical" evidence="10">
    <location>
        <begin position="162"/>
        <end position="179"/>
    </location>
</feature>
<evidence type="ECO:0000256" key="9">
    <source>
        <dbReference type="ARBA" id="ARBA00023136"/>
    </source>
</evidence>
<comment type="subcellular location">
    <subcellularLocation>
        <location evidence="2">Cell membrane</location>
        <topology evidence="2">Multi-pass membrane protein</topology>
    </subcellularLocation>
</comment>
<evidence type="ECO:0000256" key="7">
    <source>
        <dbReference type="ARBA" id="ARBA00022692"/>
    </source>
</evidence>
<dbReference type="AlphaFoldDB" id="A0A095B922"/>
<dbReference type="PATRIC" id="fig|104102.7.peg.913"/>
<feature type="transmembrane region" description="Helical" evidence="10">
    <location>
        <begin position="86"/>
        <end position="107"/>
    </location>
</feature>
<evidence type="ECO:0000256" key="10">
    <source>
        <dbReference type="SAM" id="Phobius"/>
    </source>
</evidence>
<organism evidence="11 12">
    <name type="scientific">Acetobacter tropicalis</name>
    <dbReference type="NCBI Taxonomy" id="104102"/>
    <lineage>
        <taxon>Bacteria</taxon>
        <taxon>Pseudomonadati</taxon>
        <taxon>Pseudomonadota</taxon>
        <taxon>Alphaproteobacteria</taxon>
        <taxon>Acetobacterales</taxon>
        <taxon>Acetobacteraceae</taxon>
        <taxon>Acetobacter</taxon>
    </lineage>
</organism>
<keyword evidence="12" id="KW-1185">Reference proteome</keyword>
<dbReference type="EMBL" id="JOKM01000021">
    <property type="protein sequence ID" value="KGB25238.1"/>
    <property type="molecule type" value="Genomic_DNA"/>
</dbReference>
<evidence type="ECO:0000256" key="4">
    <source>
        <dbReference type="ARBA" id="ARBA00017522"/>
    </source>
</evidence>
<proteinExistence type="inferred from homology"/>
<evidence type="ECO:0000313" key="11">
    <source>
        <dbReference type="EMBL" id="KGB25238.1"/>
    </source>
</evidence>
<accession>A0A095B922</accession>
<dbReference type="GO" id="GO:0005886">
    <property type="term" value="C:plasma membrane"/>
    <property type="evidence" value="ECO:0007669"/>
    <property type="project" value="UniProtKB-SubCell"/>
</dbReference>
<feature type="transmembrane region" description="Helical" evidence="10">
    <location>
        <begin position="139"/>
        <end position="156"/>
    </location>
</feature>
<keyword evidence="6" id="KW-1003">Cell membrane</keyword>
<dbReference type="Pfam" id="PF04973">
    <property type="entry name" value="NMN_transporter"/>
    <property type="match status" value="1"/>
</dbReference>